<feature type="domain" description="CFEM" evidence="10">
    <location>
        <begin position="491"/>
        <end position="552"/>
    </location>
</feature>
<evidence type="ECO:0000256" key="5">
    <source>
        <dbReference type="ARBA" id="ARBA00022622"/>
    </source>
</evidence>
<keyword evidence="5" id="KW-0325">Glycoprotein</keyword>
<dbReference type="AlphaFoldDB" id="A0A444S4L9"/>
<evidence type="ECO:0000256" key="7">
    <source>
        <dbReference type="ARBA" id="ARBA00023157"/>
    </source>
</evidence>
<comment type="caution">
    <text evidence="11">The sequence shown here is derived from an EMBL/GenBank/DDBJ whole genome shotgun (WGS) entry which is preliminary data.</text>
</comment>
<keyword evidence="8" id="KW-0449">Lipoprotein</keyword>
<evidence type="ECO:0000256" key="4">
    <source>
        <dbReference type="ARBA" id="ARBA00022525"/>
    </source>
</evidence>
<evidence type="ECO:0000313" key="11">
    <source>
        <dbReference type="EMBL" id="RXG48328.1"/>
    </source>
</evidence>
<keyword evidence="5" id="KW-0336">GPI-anchor</keyword>
<proteinExistence type="inferred from homology"/>
<evidence type="ECO:0000256" key="8">
    <source>
        <dbReference type="ARBA" id="ARBA00023288"/>
    </source>
</evidence>
<sequence length="704" mass="71828">MKNTYALLALAASLGEVSATWKQAKPFSCPDNTNNDCFSDKQKGGFDWQDAVPGKISNYNNFDFKGWTCESKPGRTNDRSIKGKCGADKFDAPNFGSGDKFSIGYFDVSVEFDCDLEFHYDMPDGGLCKHRAPCSKQGTTVKNSQCGGAKNVTVVYPPQPNKPKTKCGVDIWKIGFDCDKPKPPTPPKYTNPPKTTLSTISVPSTTPVVSIPVSSAPVVSVPVSVPVPSVPGYSVPVESAPASSAPVVSVPASSAPVVSVPASSAPVVSIPASSAPVVSVPVPSVPASSVPVVSIPASSAPVESAPGYSVPVESAPASSAPVVSVPIPSVPASSAPVVSVSVSVPVSVPVESAPVSSAPVESAPGYSVPAESVPAVTTSAAIPEQSVPVVPEEPITQVTSYQTVSTIFTTEIKTVTDCGPEKPECGGAETPVVVTVTIPQTTTVCDVTETIITTPTPTAVKPEQPEVTVSSAVAVPSSTVPETPIESLPCPDVVPKCLNTWIFSVGCQDNTDTTCYCPDVAFVENIFSCIYAHGESDDIISEATKFFQGVCAGHVKENPAIVTDAERINTVITLVPTATSGAHYTTITLDATTVVPCVTDGTTIEGSSTTTVIKSTIEVPKVDFTTPAGGNDVVPVAPTAVPIVETPGAPAEPTLIVAPSAPAGTGGIIPTPAPSGQVPVEAGAGKVSAGVGAVMAIMALMVAM</sequence>
<dbReference type="GO" id="GO:0005576">
    <property type="term" value="C:extracellular region"/>
    <property type="evidence" value="ECO:0007669"/>
    <property type="project" value="UniProtKB-SubCell"/>
</dbReference>
<keyword evidence="6 9" id="KW-0732">Signal</keyword>
<evidence type="ECO:0000256" key="2">
    <source>
        <dbReference type="ARBA" id="ARBA00004613"/>
    </source>
</evidence>
<protein>
    <recommendedName>
        <fullName evidence="10">CFEM domain-containing protein</fullName>
    </recommendedName>
</protein>
<dbReference type="Proteomes" id="UP000288725">
    <property type="component" value="Unassembled WGS sequence"/>
</dbReference>
<organism evidence="11 12">
    <name type="scientific">Verticillium dahliae</name>
    <name type="common">Verticillium wilt</name>
    <dbReference type="NCBI Taxonomy" id="27337"/>
    <lineage>
        <taxon>Eukaryota</taxon>
        <taxon>Fungi</taxon>
        <taxon>Dikarya</taxon>
        <taxon>Ascomycota</taxon>
        <taxon>Pezizomycotina</taxon>
        <taxon>Sordariomycetes</taxon>
        <taxon>Hypocreomycetidae</taxon>
        <taxon>Glomerellales</taxon>
        <taxon>Plectosphaerellaceae</taxon>
        <taxon>Verticillium</taxon>
    </lineage>
</organism>
<reference evidence="11 12" key="1">
    <citation type="submission" date="2018-12" db="EMBL/GenBank/DDBJ databases">
        <title>Genome of Verticillium dahliae isolate Getta Getta.</title>
        <authorList>
            <person name="Gardiner D.M."/>
        </authorList>
    </citation>
    <scope>NUCLEOTIDE SEQUENCE [LARGE SCALE GENOMIC DNA]</scope>
    <source>
        <strain evidence="11 12">Getta Getta</strain>
    </source>
</reference>
<feature type="signal peptide" evidence="9">
    <location>
        <begin position="1"/>
        <end position="19"/>
    </location>
</feature>
<keyword evidence="7" id="KW-1015">Disulfide bond</keyword>
<comment type="subcellular location">
    <subcellularLocation>
        <location evidence="1">Membrane</location>
        <topology evidence="1">Lipid-anchor</topology>
        <topology evidence="1">GPI-anchor</topology>
    </subcellularLocation>
    <subcellularLocation>
        <location evidence="2">Secreted</location>
    </subcellularLocation>
</comment>
<dbReference type="InterPro" id="IPR008427">
    <property type="entry name" value="Extracellular_membr_CFEM_dom"/>
</dbReference>
<dbReference type="EMBL" id="RSDZ01000030">
    <property type="protein sequence ID" value="RXG48328.1"/>
    <property type="molecule type" value="Genomic_DNA"/>
</dbReference>
<evidence type="ECO:0000256" key="6">
    <source>
        <dbReference type="ARBA" id="ARBA00022729"/>
    </source>
</evidence>
<keyword evidence="4" id="KW-0964">Secreted</keyword>
<gene>
    <name evidence="11" type="ORF">VDGE_20659</name>
</gene>
<feature type="chain" id="PRO_5019251963" description="CFEM domain-containing protein" evidence="9">
    <location>
        <begin position="20"/>
        <end position="704"/>
    </location>
</feature>
<evidence type="ECO:0000256" key="1">
    <source>
        <dbReference type="ARBA" id="ARBA00004589"/>
    </source>
</evidence>
<keyword evidence="5" id="KW-0472">Membrane</keyword>
<evidence type="ECO:0000259" key="10">
    <source>
        <dbReference type="Pfam" id="PF05730"/>
    </source>
</evidence>
<name>A0A444S4L9_VERDA</name>
<dbReference type="GO" id="GO:0098552">
    <property type="term" value="C:side of membrane"/>
    <property type="evidence" value="ECO:0007669"/>
    <property type="project" value="UniProtKB-KW"/>
</dbReference>
<comment type="similarity">
    <text evidence="3">Belongs to the RBT5 family.</text>
</comment>
<dbReference type="Pfam" id="PF05730">
    <property type="entry name" value="CFEM"/>
    <property type="match status" value="1"/>
</dbReference>
<accession>A0A444S4L9</accession>
<evidence type="ECO:0000256" key="3">
    <source>
        <dbReference type="ARBA" id="ARBA00010031"/>
    </source>
</evidence>
<evidence type="ECO:0000256" key="9">
    <source>
        <dbReference type="SAM" id="SignalP"/>
    </source>
</evidence>
<evidence type="ECO:0000313" key="12">
    <source>
        <dbReference type="Proteomes" id="UP000288725"/>
    </source>
</evidence>